<feature type="compositionally biased region" description="Basic and acidic residues" evidence="1">
    <location>
        <begin position="139"/>
        <end position="151"/>
    </location>
</feature>
<accession>A0A8J7K9V6</accession>
<dbReference type="SUPFAM" id="SSF52540">
    <property type="entry name" value="P-loop containing nucleoside triphosphate hydrolases"/>
    <property type="match status" value="1"/>
</dbReference>
<dbReference type="Pfam" id="PF03205">
    <property type="entry name" value="MobB"/>
    <property type="match status" value="1"/>
</dbReference>
<dbReference type="PANTHER" id="PTHR40072">
    <property type="entry name" value="MOLYBDOPTERIN-GUANINE DINUCLEOTIDE BIOSYNTHESIS ADAPTER PROTEIN-RELATED"/>
    <property type="match status" value="1"/>
</dbReference>
<dbReference type="EMBL" id="JADFUA010000002">
    <property type="protein sequence ID" value="MBE9608734.1"/>
    <property type="molecule type" value="Genomic_DNA"/>
</dbReference>
<dbReference type="GO" id="GO:0006777">
    <property type="term" value="P:Mo-molybdopterin cofactor biosynthetic process"/>
    <property type="evidence" value="ECO:0007669"/>
    <property type="project" value="InterPro"/>
</dbReference>
<dbReference type="RefSeq" id="WP_194115262.1">
    <property type="nucleotide sequence ID" value="NZ_JADFUA010000002.1"/>
</dbReference>
<dbReference type="InterPro" id="IPR004435">
    <property type="entry name" value="MobB_dom"/>
</dbReference>
<sequence>MTKAVLGICGWSGSGKTTLIEQLLPVLRGMGLQVNVIKHSHHIPAMEPPSKDSARFRDAGAQEVLLATPWGYVLSHPLREAPEPALAELLARLAPADLTLVEGFKREAIPRLEVWRAATGKPLLATDDHGIVAVASDSRPADSDVHRRSSDGDSCDSQPAPALPWLNLNDIPAVAAFIVRHLQLDTH</sequence>
<evidence type="ECO:0000256" key="1">
    <source>
        <dbReference type="SAM" id="MobiDB-lite"/>
    </source>
</evidence>
<dbReference type="InterPro" id="IPR052539">
    <property type="entry name" value="MGD_biosynthesis_adapter"/>
</dbReference>
<dbReference type="Gene3D" id="3.40.50.300">
    <property type="entry name" value="P-loop containing nucleotide triphosphate hydrolases"/>
    <property type="match status" value="1"/>
</dbReference>
<feature type="region of interest" description="Disordered" evidence="1">
    <location>
        <begin position="137"/>
        <end position="158"/>
    </location>
</feature>
<name>A0A8J7K9V6_9NEIS</name>
<evidence type="ECO:0000313" key="3">
    <source>
        <dbReference type="EMBL" id="MBE9608734.1"/>
    </source>
</evidence>
<keyword evidence="4" id="KW-1185">Reference proteome</keyword>
<evidence type="ECO:0000259" key="2">
    <source>
        <dbReference type="Pfam" id="PF03205"/>
    </source>
</evidence>
<reference evidence="3 4" key="1">
    <citation type="submission" date="2020-10" db="EMBL/GenBank/DDBJ databases">
        <title>The genome sequence of Chitinilyticum litopenaei 4Y14.</title>
        <authorList>
            <person name="Liu Y."/>
        </authorList>
    </citation>
    <scope>NUCLEOTIDE SEQUENCE [LARGE SCALE GENOMIC DNA]</scope>
    <source>
        <strain evidence="3 4">4Y14</strain>
    </source>
</reference>
<feature type="domain" description="Molybdopterin-guanine dinucleotide biosynthesis protein B (MobB)" evidence="2">
    <location>
        <begin position="5"/>
        <end position="137"/>
    </location>
</feature>
<dbReference type="NCBIfam" id="TIGR00176">
    <property type="entry name" value="mobB"/>
    <property type="match status" value="1"/>
</dbReference>
<dbReference type="GO" id="GO:0005525">
    <property type="term" value="F:GTP binding"/>
    <property type="evidence" value="ECO:0007669"/>
    <property type="project" value="InterPro"/>
</dbReference>
<dbReference type="CDD" id="cd03116">
    <property type="entry name" value="MobB"/>
    <property type="match status" value="1"/>
</dbReference>
<dbReference type="Proteomes" id="UP000604481">
    <property type="component" value="Unassembled WGS sequence"/>
</dbReference>
<dbReference type="AlphaFoldDB" id="A0A8J7K9V6"/>
<evidence type="ECO:0000313" key="4">
    <source>
        <dbReference type="Proteomes" id="UP000604481"/>
    </source>
</evidence>
<dbReference type="PANTHER" id="PTHR40072:SF1">
    <property type="entry name" value="MOLYBDOPTERIN-GUANINE DINUCLEOTIDE BIOSYNTHESIS ADAPTER PROTEIN"/>
    <property type="match status" value="1"/>
</dbReference>
<dbReference type="InterPro" id="IPR027417">
    <property type="entry name" value="P-loop_NTPase"/>
</dbReference>
<comment type="caution">
    <text evidence="3">The sequence shown here is derived from an EMBL/GenBank/DDBJ whole genome shotgun (WGS) entry which is preliminary data.</text>
</comment>
<organism evidence="3 4">
    <name type="scientific">Chitinilyticum piscinae</name>
    <dbReference type="NCBI Taxonomy" id="2866724"/>
    <lineage>
        <taxon>Bacteria</taxon>
        <taxon>Pseudomonadati</taxon>
        <taxon>Pseudomonadota</taxon>
        <taxon>Betaproteobacteria</taxon>
        <taxon>Neisseriales</taxon>
        <taxon>Chitinibacteraceae</taxon>
        <taxon>Chitinilyticum</taxon>
    </lineage>
</organism>
<proteinExistence type="predicted"/>
<gene>
    <name evidence="3" type="primary">mobB</name>
    <name evidence="3" type="ORF">INR99_05160</name>
</gene>
<protein>
    <submittedName>
        <fullName evidence="3">Molybdopterin-guanine dinucleotide biosynthesis protein B</fullName>
    </submittedName>
</protein>